<dbReference type="InterPro" id="IPR009057">
    <property type="entry name" value="Homeodomain-like_sf"/>
</dbReference>
<sequence>MHVLARRLERRSDLMAGGYQRITMSDQDPTPFGRVLLAGEVSDAEPLVPGPLHALPGTVISLVTAGTGFYRHADRHTEPIVAPSLTVVLPGEQHWYGTHPGQRWSEWFAVVEGPAFELLRQTGRLTWSGPRPLQRGVRPADLALLLRSAPPGSGAEQQIWALAAWLSGALAPSVDDETALWDQAARLLSEDLPRRLEMRDVAAHLDLEYDRFRRVFRDRFGRSPLAFRNDRRLEVAATLLRATNLTCREIARRIGFSDEFHLSRRFRSRYGTSPTGYRTSRVA</sequence>
<dbReference type="InterPro" id="IPR018060">
    <property type="entry name" value="HTH_AraC"/>
</dbReference>
<dbReference type="InterPro" id="IPR003313">
    <property type="entry name" value="AraC-bd"/>
</dbReference>
<dbReference type="PANTHER" id="PTHR43280">
    <property type="entry name" value="ARAC-FAMILY TRANSCRIPTIONAL REGULATOR"/>
    <property type="match status" value="1"/>
</dbReference>
<dbReference type="OrthoDB" id="2060755at2"/>
<feature type="domain" description="HTH araC/xylS-type" evidence="4">
    <location>
        <begin position="182"/>
        <end position="280"/>
    </location>
</feature>
<keyword evidence="1" id="KW-0805">Transcription regulation</keyword>
<evidence type="ECO:0000313" key="5">
    <source>
        <dbReference type="EMBL" id="TCC01847.1"/>
    </source>
</evidence>
<evidence type="ECO:0000256" key="1">
    <source>
        <dbReference type="ARBA" id="ARBA00023015"/>
    </source>
</evidence>
<dbReference type="Pfam" id="PF02311">
    <property type="entry name" value="AraC_binding"/>
    <property type="match status" value="1"/>
</dbReference>
<gene>
    <name evidence="5" type="ORF">E0H45_40980</name>
</gene>
<dbReference type="GO" id="GO:0043565">
    <property type="term" value="F:sequence-specific DNA binding"/>
    <property type="evidence" value="ECO:0007669"/>
    <property type="project" value="InterPro"/>
</dbReference>
<evidence type="ECO:0000256" key="3">
    <source>
        <dbReference type="ARBA" id="ARBA00023163"/>
    </source>
</evidence>
<reference evidence="5 6" key="1">
    <citation type="submission" date="2019-02" db="EMBL/GenBank/DDBJ databases">
        <title>Kribbella capetownensis sp. nov. and Kribbella speibonae sp. nov., isolated from soil.</title>
        <authorList>
            <person name="Curtis S.M."/>
            <person name="Norton I."/>
            <person name="Everest G.J."/>
            <person name="Meyers P.R."/>
        </authorList>
    </citation>
    <scope>NUCLEOTIDE SEQUENCE [LARGE SCALE GENOMIC DNA]</scope>
    <source>
        <strain evidence="5 6">KCTC 29219</strain>
    </source>
</reference>
<comment type="caution">
    <text evidence="5">The sequence shown here is derived from an EMBL/GenBank/DDBJ whole genome shotgun (WGS) entry which is preliminary data.</text>
</comment>
<dbReference type="Gene3D" id="2.60.120.10">
    <property type="entry name" value="Jelly Rolls"/>
    <property type="match status" value="1"/>
</dbReference>
<keyword evidence="3" id="KW-0804">Transcription</keyword>
<dbReference type="InterPro" id="IPR014710">
    <property type="entry name" value="RmlC-like_jellyroll"/>
</dbReference>
<dbReference type="Pfam" id="PF12833">
    <property type="entry name" value="HTH_18"/>
    <property type="match status" value="1"/>
</dbReference>
<dbReference type="Gene3D" id="1.10.10.60">
    <property type="entry name" value="Homeodomain-like"/>
    <property type="match status" value="2"/>
</dbReference>
<keyword evidence="2" id="KW-0238">DNA-binding</keyword>
<dbReference type="InterPro" id="IPR037923">
    <property type="entry name" value="HTH-like"/>
</dbReference>
<organism evidence="5 6">
    <name type="scientific">Kribbella soli</name>
    <dbReference type="NCBI Taxonomy" id="1124743"/>
    <lineage>
        <taxon>Bacteria</taxon>
        <taxon>Bacillati</taxon>
        <taxon>Actinomycetota</taxon>
        <taxon>Actinomycetes</taxon>
        <taxon>Propionibacteriales</taxon>
        <taxon>Kribbellaceae</taxon>
        <taxon>Kribbella</taxon>
    </lineage>
</organism>
<accession>A0A4R0GVG6</accession>
<keyword evidence="6" id="KW-1185">Reference proteome</keyword>
<dbReference type="Proteomes" id="UP000292346">
    <property type="component" value="Unassembled WGS sequence"/>
</dbReference>
<dbReference type="SMART" id="SM00342">
    <property type="entry name" value="HTH_ARAC"/>
    <property type="match status" value="1"/>
</dbReference>
<dbReference type="GO" id="GO:0003700">
    <property type="term" value="F:DNA-binding transcription factor activity"/>
    <property type="evidence" value="ECO:0007669"/>
    <property type="project" value="InterPro"/>
</dbReference>
<dbReference type="EMBL" id="SJJZ01000006">
    <property type="protein sequence ID" value="TCC01847.1"/>
    <property type="molecule type" value="Genomic_DNA"/>
</dbReference>
<protein>
    <submittedName>
        <fullName evidence="5">AraC family transcriptional regulator</fullName>
    </submittedName>
</protein>
<proteinExistence type="predicted"/>
<dbReference type="PANTHER" id="PTHR43280:SF30">
    <property type="entry name" value="MMSAB OPERON REGULATORY PROTEIN"/>
    <property type="match status" value="1"/>
</dbReference>
<evidence type="ECO:0000256" key="2">
    <source>
        <dbReference type="ARBA" id="ARBA00023125"/>
    </source>
</evidence>
<evidence type="ECO:0000313" key="6">
    <source>
        <dbReference type="Proteomes" id="UP000292346"/>
    </source>
</evidence>
<evidence type="ECO:0000259" key="4">
    <source>
        <dbReference type="PROSITE" id="PS01124"/>
    </source>
</evidence>
<dbReference type="SUPFAM" id="SSF46689">
    <property type="entry name" value="Homeodomain-like"/>
    <property type="match status" value="2"/>
</dbReference>
<dbReference type="AlphaFoldDB" id="A0A4R0GVG6"/>
<name>A0A4R0GVG6_9ACTN</name>
<dbReference type="PROSITE" id="PS01124">
    <property type="entry name" value="HTH_ARAC_FAMILY_2"/>
    <property type="match status" value="1"/>
</dbReference>
<dbReference type="SUPFAM" id="SSF51215">
    <property type="entry name" value="Regulatory protein AraC"/>
    <property type="match status" value="1"/>
</dbReference>